<reference evidence="2 3" key="1">
    <citation type="journal article" date="2018" name="Mycol. Prog.">
        <title>Coniella lustricola, a new species from submerged detritus.</title>
        <authorList>
            <person name="Raudabaugh D.B."/>
            <person name="Iturriaga T."/>
            <person name="Carver A."/>
            <person name="Mondo S."/>
            <person name="Pangilinan J."/>
            <person name="Lipzen A."/>
            <person name="He G."/>
            <person name="Amirebrahimi M."/>
            <person name="Grigoriev I.V."/>
            <person name="Miller A.N."/>
        </authorList>
    </citation>
    <scope>NUCLEOTIDE SEQUENCE [LARGE SCALE GENOMIC DNA]</scope>
    <source>
        <strain evidence="2 3">B22-T-1</strain>
    </source>
</reference>
<feature type="region of interest" description="Disordered" evidence="1">
    <location>
        <begin position="485"/>
        <end position="506"/>
    </location>
</feature>
<dbReference type="InParanoid" id="A0A2T3A9F7"/>
<sequence length="506" mass="55478">MREARKYTEEEIQYVLERLAAGWQPRNVALQFKIDHPEWNAADKIFGSKQVSYIKTAYCGAPGEIKPFSGQEPDFGGTLSQSRHQGVQKQSIEKAMANTQYAGYSDGQQSGYATTSAAFNIASASTVSQQTLVQHQQRTPVQHQQQTAIHCQQQIPVQSQYPVTHQFPGSAVASDLLDSLFTLGDFGFLQHQPAAATGPSGNLLPSIPPFGHLESEVPLSPLSLPPEFQAGQHDRLASALAPFQNINNGPASTLDLNVNDLEVAMKPPTTNSDHVLPGIIQPKISDKEANGMWHAGPHDACLIHSEHRHDDDGGIYFPHYEAYEKSNDAVRNLKGYDVLFGMLSAMQTLQRDGSFTCNHMLCIQAREAAQRFVDTRVPSNHPLRYRPLKVPSPEVIATWMECNLRLPKGWFYDPFSDAVYPVDTLPGDECNKTMMNLGMCPNHFNAEQLPADVLIDCLSQNISVGAGITDETSGIDATHQEKNGDGLFNYNGAQHSASNADQAPAA</sequence>
<dbReference type="OrthoDB" id="5238642at2759"/>
<feature type="compositionally biased region" description="Polar residues" evidence="1">
    <location>
        <begin position="491"/>
        <end position="506"/>
    </location>
</feature>
<gene>
    <name evidence="2" type="ORF">BD289DRAFT_242730</name>
</gene>
<dbReference type="Proteomes" id="UP000241462">
    <property type="component" value="Unassembled WGS sequence"/>
</dbReference>
<name>A0A2T3A9F7_9PEZI</name>
<dbReference type="AlphaFoldDB" id="A0A2T3A9F7"/>
<proteinExistence type="predicted"/>
<evidence type="ECO:0000313" key="3">
    <source>
        <dbReference type="Proteomes" id="UP000241462"/>
    </source>
</evidence>
<keyword evidence="3" id="KW-1185">Reference proteome</keyword>
<evidence type="ECO:0000313" key="2">
    <source>
        <dbReference type="EMBL" id="PSR87181.1"/>
    </source>
</evidence>
<organism evidence="2 3">
    <name type="scientific">Coniella lustricola</name>
    <dbReference type="NCBI Taxonomy" id="2025994"/>
    <lineage>
        <taxon>Eukaryota</taxon>
        <taxon>Fungi</taxon>
        <taxon>Dikarya</taxon>
        <taxon>Ascomycota</taxon>
        <taxon>Pezizomycotina</taxon>
        <taxon>Sordariomycetes</taxon>
        <taxon>Sordariomycetidae</taxon>
        <taxon>Diaporthales</taxon>
        <taxon>Schizoparmaceae</taxon>
        <taxon>Coniella</taxon>
    </lineage>
</organism>
<evidence type="ECO:0000256" key="1">
    <source>
        <dbReference type="SAM" id="MobiDB-lite"/>
    </source>
</evidence>
<dbReference type="EMBL" id="KZ678432">
    <property type="protein sequence ID" value="PSR87181.1"/>
    <property type="molecule type" value="Genomic_DNA"/>
</dbReference>
<protein>
    <submittedName>
        <fullName evidence="2">Uncharacterized protein</fullName>
    </submittedName>
</protein>
<accession>A0A2T3A9F7</accession>